<feature type="transmembrane region" description="Helical" evidence="3">
    <location>
        <begin position="140"/>
        <end position="157"/>
    </location>
</feature>
<dbReference type="EMBL" id="CP002360">
    <property type="protein sequence ID" value="AEE96732.1"/>
    <property type="molecule type" value="Genomic_DNA"/>
</dbReference>
<feature type="transmembrane region" description="Helical" evidence="3">
    <location>
        <begin position="25"/>
        <end position="49"/>
    </location>
</feature>
<name>F3ZYJ0_MAHA5</name>
<gene>
    <name evidence="4" type="ordered locus">Mahau_1543</name>
</gene>
<keyword evidence="1" id="KW-0175">Coiled coil</keyword>
<evidence type="ECO:0000256" key="1">
    <source>
        <dbReference type="SAM" id="Coils"/>
    </source>
</evidence>
<reference evidence="5" key="1">
    <citation type="submission" date="2010-11" db="EMBL/GenBank/DDBJ databases">
        <title>The complete genome of Mahella australiensis DSM 15567.</title>
        <authorList>
            <consortium name="US DOE Joint Genome Institute (JGI-PGF)"/>
            <person name="Lucas S."/>
            <person name="Copeland A."/>
            <person name="Lapidus A."/>
            <person name="Bruce D."/>
            <person name="Goodwin L."/>
            <person name="Pitluck S."/>
            <person name="Kyrpides N."/>
            <person name="Mavromatis K."/>
            <person name="Pagani I."/>
            <person name="Ivanova N."/>
            <person name="Teshima H."/>
            <person name="Brettin T."/>
            <person name="Detter J.C."/>
            <person name="Han C."/>
            <person name="Tapia R."/>
            <person name="Land M."/>
            <person name="Hauser L."/>
            <person name="Markowitz V."/>
            <person name="Cheng J.-F."/>
            <person name="Hugenholtz P."/>
            <person name="Woyke T."/>
            <person name="Wu D."/>
            <person name="Spring S."/>
            <person name="Pukall R."/>
            <person name="Steenblock K."/>
            <person name="Schneider S."/>
            <person name="Klenk H.-P."/>
            <person name="Eisen J.A."/>
        </authorList>
    </citation>
    <scope>NUCLEOTIDE SEQUENCE [LARGE SCALE GENOMIC DNA]</scope>
    <source>
        <strain evidence="5">DSM 15567 / CIP 107919 / 50-1 BON</strain>
    </source>
</reference>
<keyword evidence="3" id="KW-1133">Transmembrane helix</keyword>
<dbReference type="AlphaFoldDB" id="F3ZYJ0"/>
<feature type="region of interest" description="Disordered" evidence="2">
    <location>
        <begin position="372"/>
        <end position="514"/>
    </location>
</feature>
<feature type="coiled-coil region" evidence="1">
    <location>
        <begin position="192"/>
        <end position="243"/>
    </location>
</feature>
<accession>F3ZYJ0</accession>
<evidence type="ECO:0000256" key="2">
    <source>
        <dbReference type="SAM" id="MobiDB-lite"/>
    </source>
</evidence>
<dbReference type="PANTHER" id="PTHR40903">
    <property type="entry name" value="GLYCINE-RICH CELL WALL STRUCTURAL PROTEIN 1-LIKE"/>
    <property type="match status" value="1"/>
</dbReference>
<feature type="compositionally biased region" description="Gly residues" evidence="2">
    <location>
        <begin position="413"/>
        <end position="422"/>
    </location>
</feature>
<organism evidence="4 5">
    <name type="scientific">Mahella australiensis (strain DSM 15567 / CIP 107919 / 50-1 BON)</name>
    <dbReference type="NCBI Taxonomy" id="697281"/>
    <lineage>
        <taxon>Bacteria</taxon>
        <taxon>Bacillati</taxon>
        <taxon>Bacillota</taxon>
        <taxon>Clostridia</taxon>
        <taxon>Thermoanaerobacterales</taxon>
        <taxon>Thermoanaerobacterales Family IV. Incertae Sedis</taxon>
        <taxon>Mahella</taxon>
    </lineage>
</organism>
<evidence type="ECO:0000256" key="3">
    <source>
        <dbReference type="SAM" id="Phobius"/>
    </source>
</evidence>
<feature type="compositionally biased region" description="Low complexity" evidence="2">
    <location>
        <begin position="403"/>
        <end position="412"/>
    </location>
</feature>
<dbReference type="HOGENOM" id="CLU_489758_0_0_9"/>
<dbReference type="eggNOG" id="COG3064">
    <property type="taxonomic scope" value="Bacteria"/>
</dbReference>
<keyword evidence="5" id="KW-1185">Reference proteome</keyword>
<protein>
    <submittedName>
        <fullName evidence="4">Uncharacterized protein</fullName>
    </submittedName>
</protein>
<feature type="transmembrane region" description="Helical" evidence="3">
    <location>
        <begin position="55"/>
        <end position="77"/>
    </location>
</feature>
<dbReference type="STRING" id="697281.Mahau_1543"/>
<feature type="compositionally biased region" description="Gly residues" evidence="2">
    <location>
        <begin position="430"/>
        <end position="442"/>
    </location>
</feature>
<keyword evidence="3" id="KW-0812">Transmembrane</keyword>
<keyword evidence="3" id="KW-0472">Membrane</keyword>
<evidence type="ECO:0000313" key="5">
    <source>
        <dbReference type="Proteomes" id="UP000008457"/>
    </source>
</evidence>
<dbReference type="KEGG" id="mas:Mahau_1543"/>
<dbReference type="PANTHER" id="PTHR40903:SF1">
    <property type="entry name" value="HYPHALLY REGULATED CELL WALL PROTEIN 3"/>
    <property type="match status" value="1"/>
</dbReference>
<feature type="compositionally biased region" description="Low complexity" evidence="2">
    <location>
        <begin position="383"/>
        <end position="394"/>
    </location>
</feature>
<sequence>MRAAIDGDIYRAILPLRRRISLRNFVNYVFLGFVAALVQTVIWVIASFFYPIMELNLYILLGGAAVLAVFMALGMIFKPSLTKVAYEIDDRGLQQRVITSYELSGRNDVFAILQRQDTIKRLNQFDPKSIPLLMVSKRRLYAAAAATALLIALMLIPNPQDRVIRERVRVQEAIDKGLADIDKAEDELAHEVQISDEQKQDIAELLEKLKQDLKKRSDYKEAMKEISKTEDALKEQLEQARANEMQSVAQSLGKSAASKALADAIERRDAEAIESEIEKLKSVLGQGLDKDAAADLQKALADAAAAAKDLQLKGGLQNAADAIASDIAGGTGLSAAALDGLQGQLTQMAQGISGDPADIQYMLQQMKGHIAQAAGQGDTQMASSGSQGSQDSGSQGQGGSDGNAGSDSNNKGSGSGSGGGSGSDSNSSGNGSGGGSGIGGGHTSQDAGYNDSGASGGSVNKPEGDADSYTEHERIYDPTRLGDGGETSHIADKPSDSGGSQQIDAGSGVGSLDGFMPYNEVFGDYQSQAMESMERGAIPPNMREIVRQYFSSLVE</sequence>
<reference evidence="4 5" key="2">
    <citation type="journal article" date="2011" name="Stand. Genomic Sci.">
        <title>Complete genome sequence of Mahella australiensis type strain (50-1 BON).</title>
        <authorList>
            <person name="Sikorski J."/>
            <person name="Teshima H."/>
            <person name="Nolan M."/>
            <person name="Lucas S."/>
            <person name="Hammon N."/>
            <person name="Deshpande S."/>
            <person name="Cheng J.F."/>
            <person name="Pitluck S."/>
            <person name="Liolios K."/>
            <person name="Pagani I."/>
            <person name="Ivanova N."/>
            <person name="Huntemann M."/>
            <person name="Mavromatis K."/>
            <person name="Ovchinikova G."/>
            <person name="Pati A."/>
            <person name="Tapia R."/>
            <person name="Han C."/>
            <person name="Goodwin L."/>
            <person name="Chen A."/>
            <person name="Palaniappan K."/>
            <person name="Land M."/>
            <person name="Hauser L."/>
            <person name="Ngatchou-Djao O.D."/>
            <person name="Rohde M."/>
            <person name="Pukall R."/>
            <person name="Spring S."/>
            <person name="Abt B."/>
            <person name="Goker M."/>
            <person name="Detter J.C."/>
            <person name="Woyke T."/>
            <person name="Bristow J."/>
            <person name="Markowitz V."/>
            <person name="Hugenholtz P."/>
            <person name="Eisen J.A."/>
            <person name="Kyrpides N.C."/>
            <person name="Klenk H.P."/>
            <person name="Lapidus A."/>
        </authorList>
    </citation>
    <scope>NUCLEOTIDE SEQUENCE [LARGE SCALE GENOMIC DNA]</scope>
    <source>
        <strain evidence="5">DSM 15567 / CIP 107919 / 50-1 BON</strain>
    </source>
</reference>
<evidence type="ECO:0000313" key="4">
    <source>
        <dbReference type="EMBL" id="AEE96732.1"/>
    </source>
</evidence>
<dbReference type="Proteomes" id="UP000008457">
    <property type="component" value="Chromosome"/>
</dbReference>
<proteinExistence type="predicted"/>